<evidence type="ECO:0000256" key="8">
    <source>
        <dbReference type="ARBA" id="ARBA00023136"/>
    </source>
</evidence>
<evidence type="ECO:0000256" key="2">
    <source>
        <dbReference type="ARBA" id="ARBA00005814"/>
    </source>
</evidence>
<keyword evidence="12" id="KW-1185">Reference proteome</keyword>
<dbReference type="InterPro" id="IPR003439">
    <property type="entry name" value="ABC_transporter-like_ATP-bd"/>
</dbReference>
<evidence type="ECO:0000256" key="7">
    <source>
        <dbReference type="ARBA" id="ARBA00022989"/>
    </source>
</evidence>
<sequence>MAKLMGEATCSVSMDVLPNKRDVITSRDAEDILQAECSLKALKSIAKRPPVNILFNNVEYSVNSYTGERRILHNVSGEFRSGELSCILGPSGAGKSTLLNILTGYTNIGVNGSIEVNGQTRDMRLFKKLSCYIMQDNLLQPRLTTLEALRIAADLKLGTDLTKNDKDLIVTEVLQTLGLWKHRHTICERLSGGQSRRLTIALELVNNPPVIFLDEPTSGLDVVSVRQLIVLLRMLSRQGRTVICTIHQPSASLFEFFDNVYIVCKGRCCYQGTFPLLVPFLAEVGFVCPISHNPADFVIETLTDETAAIKLMSELCENGKICRKTNHFTNTRTNIMVINDKKETSQEFTKEQMQIMGSSTSFFTQFIILMKRMYIQGKRNKISLMIQLSTYLFCAILMGGIFYLVGNEGSTPMANCKFYLSVLVFFVYTHAMIPILLFPTEIRIMRREYFNQWYGLKAFYAALTFSTIPSAIFFGTIFTTIAYVMSGQLFEWNRYILFLFAALLTGFCSEGVGLAIGSALNATNGSILGPAIVSPLLVLCCYGMGFGMYIEPN</sequence>
<dbReference type="SUPFAM" id="SSF52540">
    <property type="entry name" value="P-loop containing nucleoside triphosphate hydrolases"/>
    <property type="match status" value="1"/>
</dbReference>
<dbReference type="PANTHER" id="PTHR48041:SF105">
    <property type="entry name" value="FI02074P"/>
    <property type="match status" value="1"/>
</dbReference>
<dbReference type="InterPro" id="IPR043926">
    <property type="entry name" value="ABCG_dom"/>
</dbReference>
<dbReference type="Gene3D" id="3.40.50.300">
    <property type="entry name" value="P-loop containing nucleotide triphosphate hydrolases"/>
    <property type="match status" value="1"/>
</dbReference>
<evidence type="ECO:0000313" key="12">
    <source>
        <dbReference type="Proteomes" id="UP000837857"/>
    </source>
</evidence>
<dbReference type="InterPro" id="IPR017871">
    <property type="entry name" value="ABC_transporter-like_CS"/>
</dbReference>
<comment type="subcellular location">
    <subcellularLocation>
        <location evidence="1">Membrane</location>
        <topology evidence="1">Multi-pass membrane protein</topology>
    </subcellularLocation>
</comment>
<dbReference type="Pfam" id="PF00005">
    <property type="entry name" value="ABC_tran"/>
    <property type="match status" value="1"/>
</dbReference>
<evidence type="ECO:0000256" key="1">
    <source>
        <dbReference type="ARBA" id="ARBA00004141"/>
    </source>
</evidence>
<dbReference type="Pfam" id="PF19055">
    <property type="entry name" value="ABC2_membrane_7"/>
    <property type="match status" value="1"/>
</dbReference>
<evidence type="ECO:0000256" key="6">
    <source>
        <dbReference type="ARBA" id="ARBA00022840"/>
    </source>
</evidence>
<feature type="transmembrane region" description="Helical" evidence="9">
    <location>
        <begin position="459"/>
        <end position="483"/>
    </location>
</feature>
<evidence type="ECO:0000256" key="5">
    <source>
        <dbReference type="ARBA" id="ARBA00022741"/>
    </source>
</evidence>
<dbReference type="SMART" id="SM00382">
    <property type="entry name" value="AAA"/>
    <property type="match status" value="1"/>
</dbReference>
<dbReference type="InterPro" id="IPR050352">
    <property type="entry name" value="ABCG_transporters"/>
</dbReference>
<evidence type="ECO:0000256" key="3">
    <source>
        <dbReference type="ARBA" id="ARBA00022448"/>
    </source>
</evidence>
<keyword evidence="7 9" id="KW-1133">Transmembrane helix</keyword>
<proteinExistence type="inferred from homology"/>
<dbReference type="InterPro" id="IPR013525">
    <property type="entry name" value="ABC2_TM"/>
</dbReference>
<evidence type="ECO:0000256" key="9">
    <source>
        <dbReference type="SAM" id="Phobius"/>
    </source>
</evidence>
<protein>
    <recommendedName>
        <fullName evidence="10">ABC transporter domain-containing protein</fullName>
    </recommendedName>
</protein>
<keyword evidence="6" id="KW-0067">ATP-binding</keyword>
<dbReference type="Pfam" id="PF01061">
    <property type="entry name" value="ABC2_membrane"/>
    <property type="match status" value="1"/>
</dbReference>
<evidence type="ECO:0000256" key="4">
    <source>
        <dbReference type="ARBA" id="ARBA00022692"/>
    </source>
</evidence>
<evidence type="ECO:0000313" key="11">
    <source>
        <dbReference type="EMBL" id="CAH2076871.1"/>
    </source>
</evidence>
<feature type="transmembrane region" description="Helical" evidence="9">
    <location>
        <begin position="527"/>
        <end position="550"/>
    </location>
</feature>
<dbReference type="CDD" id="cd03213">
    <property type="entry name" value="ABCG_EPDR"/>
    <property type="match status" value="1"/>
</dbReference>
<keyword evidence="5" id="KW-0547">Nucleotide-binding</keyword>
<feature type="non-terminal residue" evidence="11">
    <location>
        <position position="553"/>
    </location>
</feature>
<dbReference type="Proteomes" id="UP000837857">
    <property type="component" value="Chromosome 9"/>
</dbReference>
<accession>A0ABN8J719</accession>
<evidence type="ECO:0000259" key="10">
    <source>
        <dbReference type="PROSITE" id="PS50893"/>
    </source>
</evidence>
<comment type="similarity">
    <text evidence="2">Belongs to the ABC transporter superfamily. ABCG family. Eye pigment precursor importer (TC 3.A.1.204) subfamily.</text>
</comment>
<keyword evidence="8 9" id="KW-0472">Membrane</keyword>
<feature type="transmembrane region" description="Helical" evidence="9">
    <location>
        <begin position="418"/>
        <end position="438"/>
    </location>
</feature>
<feature type="transmembrane region" description="Helical" evidence="9">
    <location>
        <begin position="495"/>
        <end position="520"/>
    </location>
</feature>
<feature type="transmembrane region" description="Helical" evidence="9">
    <location>
        <begin position="382"/>
        <end position="406"/>
    </location>
</feature>
<keyword evidence="3" id="KW-0813">Transport</keyword>
<dbReference type="InterPro" id="IPR003593">
    <property type="entry name" value="AAA+_ATPase"/>
</dbReference>
<keyword evidence="4 9" id="KW-0812">Transmembrane</keyword>
<dbReference type="EMBL" id="OW152821">
    <property type="protein sequence ID" value="CAH2076871.1"/>
    <property type="molecule type" value="Genomic_DNA"/>
</dbReference>
<gene>
    <name evidence="11" type="ORF">IPOD504_LOCUS17450</name>
</gene>
<reference evidence="11" key="1">
    <citation type="submission" date="2022-03" db="EMBL/GenBank/DDBJ databases">
        <authorList>
            <person name="Martin H S."/>
        </authorList>
    </citation>
    <scope>NUCLEOTIDE SEQUENCE</scope>
</reference>
<dbReference type="InterPro" id="IPR027417">
    <property type="entry name" value="P-loop_NTPase"/>
</dbReference>
<dbReference type="PANTHER" id="PTHR48041">
    <property type="entry name" value="ABC TRANSPORTER G FAMILY MEMBER 28"/>
    <property type="match status" value="1"/>
</dbReference>
<name>A0ABN8J719_9NEOP</name>
<dbReference type="PROSITE" id="PS50893">
    <property type="entry name" value="ABC_TRANSPORTER_2"/>
    <property type="match status" value="1"/>
</dbReference>
<feature type="domain" description="ABC transporter" evidence="10">
    <location>
        <begin position="53"/>
        <end position="290"/>
    </location>
</feature>
<dbReference type="PROSITE" id="PS00211">
    <property type="entry name" value="ABC_TRANSPORTER_1"/>
    <property type="match status" value="1"/>
</dbReference>
<organism evidence="11 12">
    <name type="scientific">Iphiclides podalirius</name>
    <name type="common">scarce swallowtail</name>
    <dbReference type="NCBI Taxonomy" id="110791"/>
    <lineage>
        <taxon>Eukaryota</taxon>
        <taxon>Metazoa</taxon>
        <taxon>Ecdysozoa</taxon>
        <taxon>Arthropoda</taxon>
        <taxon>Hexapoda</taxon>
        <taxon>Insecta</taxon>
        <taxon>Pterygota</taxon>
        <taxon>Neoptera</taxon>
        <taxon>Endopterygota</taxon>
        <taxon>Lepidoptera</taxon>
        <taxon>Glossata</taxon>
        <taxon>Ditrysia</taxon>
        <taxon>Papilionoidea</taxon>
        <taxon>Papilionidae</taxon>
        <taxon>Papilioninae</taxon>
        <taxon>Iphiclides</taxon>
    </lineage>
</organism>